<dbReference type="Proteomes" id="UP000245626">
    <property type="component" value="Unassembled WGS sequence"/>
</dbReference>
<dbReference type="EMBL" id="KZ820549">
    <property type="protein sequence ID" value="PWN47094.1"/>
    <property type="molecule type" value="Genomic_DNA"/>
</dbReference>
<gene>
    <name evidence="1" type="ORF">IE53DRAFT_321835</name>
</gene>
<accession>A0ACD0NMU1</accession>
<protein>
    <submittedName>
        <fullName evidence="1">Uncharacterized protein</fullName>
    </submittedName>
</protein>
<reference evidence="1 2" key="1">
    <citation type="journal article" date="2018" name="Mol. Biol. Evol.">
        <title>Broad Genomic Sampling Reveals a Smut Pathogenic Ancestry of the Fungal Clade Ustilaginomycotina.</title>
        <authorList>
            <person name="Kijpornyongpan T."/>
            <person name="Mondo S.J."/>
            <person name="Barry K."/>
            <person name="Sandor L."/>
            <person name="Lee J."/>
            <person name="Lipzen A."/>
            <person name="Pangilinan J."/>
            <person name="LaButti K."/>
            <person name="Hainaut M."/>
            <person name="Henrissat B."/>
            <person name="Grigoriev I.V."/>
            <person name="Spatafora J.W."/>
            <person name="Aime M.C."/>
        </authorList>
    </citation>
    <scope>NUCLEOTIDE SEQUENCE [LARGE SCALE GENOMIC DNA]</scope>
    <source>
        <strain evidence="1 2">SA 807</strain>
    </source>
</reference>
<evidence type="ECO:0000313" key="2">
    <source>
        <dbReference type="Proteomes" id="UP000245626"/>
    </source>
</evidence>
<organism evidence="1 2">
    <name type="scientific">Violaceomyces palustris</name>
    <dbReference type="NCBI Taxonomy" id="1673888"/>
    <lineage>
        <taxon>Eukaryota</taxon>
        <taxon>Fungi</taxon>
        <taxon>Dikarya</taxon>
        <taxon>Basidiomycota</taxon>
        <taxon>Ustilaginomycotina</taxon>
        <taxon>Ustilaginomycetes</taxon>
        <taxon>Violaceomycetales</taxon>
        <taxon>Violaceomycetaceae</taxon>
        <taxon>Violaceomyces</taxon>
    </lineage>
</organism>
<evidence type="ECO:0000313" key="1">
    <source>
        <dbReference type="EMBL" id="PWN47094.1"/>
    </source>
</evidence>
<proteinExistence type="predicted"/>
<keyword evidence="2" id="KW-1185">Reference proteome</keyword>
<name>A0ACD0NMU1_9BASI</name>
<sequence>MPGQSQESFTNGEEDDSRSRTQAERGPRKRGRVSDFEYDPAQDPVKKRELRREYRELIAQTEETKRNLAAHKPEDLKRLIQRGDDLYGKVVAPTEGVLDSRSLLNMSEIGAQMARAMKMDVDAFDVEEYLSRLARWIGGSSRASGGIMNHGDDDDEEGQGCNDWDWDKLGRLAAKYSRRAPTMDFLLGPLQVEQKTRKAVTRQRLDRNAVAEVAPQQLREEDIQRSENETTLLVRNIAQLLDQSGGEEGVNLFRFAINPKSFSNTVENLFYISFLVRDGRVMLKDDENGDPILVPTEPATEEDYQSGVTRRQLVMELDMETWKGLIQSYDIKESIIPTRTNSSNGPMRARSGWYG</sequence>